<dbReference type="Proteomes" id="UP000824115">
    <property type="component" value="Unassembled WGS sequence"/>
</dbReference>
<comment type="caution">
    <text evidence="1">The sequence shown here is derived from an EMBL/GenBank/DDBJ whole genome shotgun (WGS) entry which is preliminary data.</text>
</comment>
<dbReference type="InterPro" id="IPR011664">
    <property type="entry name" value="Abi_system_AbiD/AbiF-like"/>
</dbReference>
<dbReference type="Pfam" id="PF07751">
    <property type="entry name" value="Abi_2"/>
    <property type="match status" value="1"/>
</dbReference>
<evidence type="ECO:0000313" key="2">
    <source>
        <dbReference type="Proteomes" id="UP000824115"/>
    </source>
</evidence>
<reference evidence="1" key="2">
    <citation type="submission" date="2021-04" db="EMBL/GenBank/DDBJ databases">
        <authorList>
            <person name="Gilroy R."/>
        </authorList>
    </citation>
    <scope>NUCLEOTIDE SEQUENCE</scope>
    <source>
        <strain evidence="1">Gambia16-554</strain>
    </source>
</reference>
<dbReference type="PIRSF" id="PIRSF034934">
    <property type="entry name" value="AbiF_AbiD"/>
    <property type="match status" value="1"/>
</dbReference>
<dbReference type="InterPro" id="IPR017034">
    <property type="entry name" value="Abi_system_AbiD/AbiF"/>
</dbReference>
<protein>
    <submittedName>
        <fullName evidence="1">Abi family protein</fullName>
    </submittedName>
</protein>
<organism evidence="1 2">
    <name type="scientific">Candidatus Coprenecus stercoravium</name>
    <dbReference type="NCBI Taxonomy" id="2840735"/>
    <lineage>
        <taxon>Bacteria</taxon>
        <taxon>Pseudomonadati</taxon>
        <taxon>Bacteroidota</taxon>
        <taxon>Bacteroidia</taxon>
        <taxon>Bacteroidales</taxon>
        <taxon>Rikenellaceae</taxon>
        <taxon>Rikenellaceae incertae sedis</taxon>
        <taxon>Candidatus Coprenecus</taxon>
    </lineage>
</organism>
<name>A0A9D2K991_9BACT</name>
<evidence type="ECO:0000313" key="1">
    <source>
        <dbReference type="EMBL" id="HIZ85639.1"/>
    </source>
</evidence>
<accession>A0A9D2K991</accession>
<dbReference type="EMBL" id="DXAW01000079">
    <property type="protein sequence ID" value="HIZ85639.1"/>
    <property type="molecule type" value="Genomic_DNA"/>
</dbReference>
<proteinExistence type="predicted"/>
<gene>
    <name evidence="1" type="ORF">IAC04_04020</name>
</gene>
<sequence>MEYTKKPLTLAEQVSRLKQRGLVFDDESEATAYLFNISYYRLRAYTYPFQENGEGSEHNFTRKDIHFKDIIDLYCFDRRLRSLIFNAIEKIEVAVRTKIVQVYAESTGDSHWFNDENLYRFGYDDLMDHIDADVNRSNEDFIKHYCSKYNSPSMPPSWMALEVVSFATLSRLFQSLKLDSRKEFIAEQFGLKKVAILENWLHSISNLRNCCAHHSRVWNRRFMVSVTLPYNTLYPFMDRTAIGQIRTNKLFAVLSCIAYILDIISPDSNFKKNIKELLKSDCRLLGLKDMGFPEYWQSLPVWWEQ</sequence>
<dbReference type="AlphaFoldDB" id="A0A9D2K991"/>
<reference evidence="1" key="1">
    <citation type="journal article" date="2021" name="PeerJ">
        <title>Extensive microbial diversity within the chicken gut microbiome revealed by metagenomics and culture.</title>
        <authorList>
            <person name="Gilroy R."/>
            <person name="Ravi A."/>
            <person name="Getino M."/>
            <person name="Pursley I."/>
            <person name="Horton D.L."/>
            <person name="Alikhan N.F."/>
            <person name="Baker D."/>
            <person name="Gharbi K."/>
            <person name="Hall N."/>
            <person name="Watson M."/>
            <person name="Adriaenssens E.M."/>
            <person name="Foster-Nyarko E."/>
            <person name="Jarju S."/>
            <person name="Secka A."/>
            <person name="Antonio M."/>
            <person name="Oren A."/>
            <person name="Chaudhuri R.R."/>
            <person name="La Ragione R."/>
            <person name="Hildebrand F."/>
            <person name="Pallen M.J."/>
        </authorList>
    </citation>
    <scope>NUCLEOTIDE SEQUENCE</scope>
    <source>
        <strain evidence="1">Gambia16-554</strain>
    </source>
</reference>